<proteinExistence type="predicted"/>
<accession>A0AA39WNA0</accession>
<name>A0AA39WNA0_9PEZI</name>
<feature type="compositionally biased region" description="Basic and acidic residues" evidence="1">
    <location>
        <begin position="27"/>
        <end position="43"/>
    </location>
</feature>
<comment type="caution">
    <text evidence="3">The sequence shown here is derived from an EMBL/GenBank/DDBJ whole genome shotgun (WGS) entry which is preliminary data.</text>
</comment>
<dbReference type="EMBL" id="JAULSR010000005">
    <property type="protein sequence ID" value="KAK0618477.1"/>
    <property type="molecule type" value="Genomic_DNA"/>
</dbReference>
<evidence type="ECO:0000313" key="4">
    <source>
        <dbReference type="Proteomes" id="UP001174934"/>
    </source>
</evidence>
<reference evidence="3" key="1">
    <citation type="submission" date="2023-06" db="EMBL/GenBank/DDBJ databases">
        <title>Genome-scale phylogeny and comparative genomics of the fungal order Sordariales.</title>
        <authorList>
            <consortium name="Lawrence Berkeley National Laboratory"/>
            <person name="Hensen N."/>
            <person name="Bonometti L."/>
            <person name="Westerberg I."/>
            <person name="Brannstrom I.O."/>
            <person name="Guillou S."/>
            <person name="Cros-Aarteil S."/>
            <person name="Calhoun S."/>
            <person name="Haridas S."/>
            <person name="Kuo A."/>
            <person name="Mondo S."/>
            <person name="Pangilinan J."/>
            <person name="Riley R."/>
            <person name="LaButti K."/>
            <person name="Andreopoulos B."/>
            <person name="Lipzen A."/>
            <person name="Chen C."/>
            <person name="Yanf M."/>
            <person name="Daum C."/>
            <person name="Ng V."/>
            <person name="Clum A."/>
            <person name="Steindorff A."/>
            <person name="Ohm R."/>
            <person name="Martin F."/>
            <person name="Silar P."/>
            <person name="Natvig D."/>
            <person name="Lalanne C."/>
            <person name="Gautier V."/>
            <person name="Ament-velasquez S.L."/>
            <person name="Kruys A."/>
            <person name="Hutchinson M.I."/>
            <person name="Powell A.J."/>
            <person name="Barry K."/>
            <person name="Miller A.N."/>
            <person name="Grigoriev I.V."/>
            <person name="Debuchy R."/>
            <person name="Gladieux P."/>
            <person name="Thoren M.H."/>
            <person name="Johannesson H."/>
        </authorList>
    </citation>
    <scope>NUCLEOTIDE SEQUENCE</scope>
    <source>
        <strain evidence="3">SMH3391-2</strain>
    </source>
</reference>
<evidence type="ECO:0000313" key="3">
    <source>
        <dbReference type="EMBL" id="KAK0618477.1"/>
    </source>
</evidence>
<dbReference type="AlphaFoldDB" id="A0AA39WNA0"/>
<sequence>MKLVALLGAAALMVKRAESTPPPVPSLDHHNDISQRDSSETFSRRIIHGRRQSRGEPPPSLGEGKSILQAVASPPSPLPAPTPPLPPPPPAADSPSSGSSPDYSMSMEDWTLPESMFPEAKPVATNSPGSTSIVIMTQTQMVNVTVSVTASAEPEQPTEHNGPHIPTTSPCHKDLKPTGPPPRPEWSALPFRTSQPAVTRTRTSTAEIWMTISSVHSNGSNKNKPHATKTATASFAPKKIAPTLSATTTVCASSAPSGTPLPDRIHCGVHGLPVGDYFVAQFIEDESGVPVTLDGCWKSCGSVWGSTHGCQSYDYYLNDLGAPRCDLYSRDVASAVDAIDNHEPNTWFDLACGDPGDPKWHHAPQEYFEVSPPVAIAVAAQTPGPVPTPTLTSIRREGSRKSSRV</sequence>
<feature type="region of interest" description="Disordered" evidence="1">
    <location>
        <begin position="150"/>
        <end position="202"/>
    </location>
</feature>
<keyword evidence="4" id="KW-1185">Reference proteome</keyword>
<feature type="region of interest" description="Disordered" evidence="1">
    <location>
        <begin position="17"/>
        <end position="107"/>
    </location>
</feature>
<feature type="compositionally biased region" description="Basic and acidic residues" evidence="1">
    <location>
        <begin position="394"/>
        <end position="405"/>
    </location>
</feature>
<feature type="compositionally biased region" description="Pro residues" evidence="1">
    <location>
        <begin position="74"/>
        <end position="92"/>
    </location>
</feature>
<feature type="chain" id="PRO_5041236749" evidence="2">
    <location>
        <begin position="20"/>
        <end position="405"/>
    </location>
</feature>
<keyword evidence="2" id="KW-0732">Signal</keyword>
<dbReference type="Proteomes" id="UP001174934">
    <property type="component" value="Unassembled WGS sequence"/>
</dbReference>
<feature type="signal peptide" evidence="2">
    <location>
        <begin position="1"/>
        <end position="19"/>
    </location>
</feature>
<gene>
    <name evidence="3" type="ORF">B0T17DRAFT_619066</name>
</gene>
<feature type="region of interest" description="Disordered" evidence="1">
    <location>
        <begin position="380"/>
        <end position="405"/>
    </location>
</feature>
<protein>
    <submittedName>
        <fullName evidence="3">Uncharacterized protein</fullName>
    </submittedName>
</protein>
<evidence type="ECO:0000256" key="2">
    <source>
        <dbReference type="SAM" id="SignalP"/>
    </source>
</evidence>
<evidence type="ECO:0000256" key="1">
    <source>
        <dbReference type="SAM" id="MobiDB-lite"/>
    </source>
</evidence>
<organism evidence="3 4">
    <name type="scientific">Bombardia bombarda</name>
    <dbReference type="NCBI Taxonomy" id="252184"/>
    <lineage>
        <taxon>Eukaryota</taxon>
        <taxon>Fungi</taxon>
        <taxon>Dikarya</taxon>
        <taxon>Ascomycota</taxon>
        <taxon>Pezizomycotina</taxon>
        <taxon>Sordariomycetes</taxon>
        <taxon>Sordariomycetidae</taxon>
        <taxon>Sordariales</taxon>
        <taxon>Lasiosphaeriaceae</taxon>
        <taxon>Bombardia</taxon>
    </lineage>
</organism>
<feature type="compositionally biased region" description="Polar residues" evidence="1">
    <location>
        <begin position="192"/>
        <end position="202"/>
    </location>
</feature>